<dbReference type="Gene3D" id="1.10.40.60">
    <property type="entry name" value="EpsJ-like"/>
    <property type="match status" value="2"/>
</dbReference>
<dbReference type="PANTHER" id="PTHR38831:SF1">
    <property type="entry name" value="TYPE II SECRETION SYSTEM PROTEIN K-RELATED"/>
    <property type="match status" value="1"/>
</dbReference>
<keyword evidence="9 10" id="KW-0472">Membrane</keyword>
<dbReference type="Gene3D" id="3.30.1300.30">
    <property type="entry name" value="GSPII I/J protein-like"/>
    <property type="match status" value="1"/>
</dbReference>
<evidence type="ECO:0000256" key="5">
    <source>
        <dbReference type="ARBA" id="ARBA00022519"/>
    </source>
</evidence>
<feature type="domain" description="T2SS protein K first SAM-like" evidence="13">
    <location>
        <begin position="101"/>
        <end position="204"/>
    </location>
</feature>
<keyword evidence="7" id="KW-0653">Protein transport</keyword>
<proteinExistence type="inferred from homology"/>
<reference evidence="14 15" key="1">
    <citation type="submission" date="2024-08" db="EMBL/GenBank/DDBJ databases">
        <title>Whole-genome sequencing of halo(alkali)philic microorganisms from hypersaline lakes.</title>
        <authorList>
            <person name="Sorokin D.Y."/>
            <person name="Merkel A.Y."/>
            <person name="Messina E."/>
            <person name="Yakimov M."/>
        </authorList>
    </citation>
    <scope>NUCLEOTIDE SEQUENCE [LARGE SCALE GENOMIC DNA]</scope>
    <source>
        <strain evidence="14 15">Cl-TMA</strain>
    </source>
</reference>
<keyword evidence="8 11" id="KW-1133">Transmembrane helix</keyword>
<evidence type="ECO:0000313" key="15">
    <source>
        <dbReference type="Proteomes" id="UP001575181"/>
    </source>
</evidence>
<dbReference type="RefSeq" id="WP_373656840.1">
    <property type="nucleotide sequence ID" value="NZ_JBGUAW010000010.1"/>
</dbReference>
<dbReference type="InterPro" id="IPR049179">
    <property type="entry name" value="T2SSK_SAM-like_2nd"/>
</dbReference>
<dbReference type="Pfam" id="PF21687">
    <property type="entry name" value="T2SSK_1st"/>
    <property type="match status" value="1"/>
</dbReference>
<dbReference type="InterPro" id="IPR005628">
    <property type="entry name" value="GspK"/>
</dbReference>
<evidence type="ECO:0000256" key="10">
    <source>
        <dbReference type="PIRNR" id="PIRNR002786"/>
    </source>
</evidence>
<evidence type="ECO:0000256" key="9">
    <source>
        <dbReference type="ARBA" id="ARBA00023136"/>
    </source>
</evidence>
<dbReference type="PANTHER" id="PTHR38831">
    <property type="entry name" value="TYPE II SECRETION SYSTEM PROTEIN K"/>
    <property type="match status" value="1"/>
</dbReference>
<comment type="similarity">
    <text evidence="2 10">Belongs to the GSP K family.</text>
</comment>
<dbReference type="SUPFAM" id="SSF54523">
    <property type="entry name" value="Pili subunits"/>
    <property type="match status" value="1"/>
</dbReference>
<keyword evidence="4 10" id="KW-1003">Cell membrane</keyword>
<comment type="subcellular location">
    <subcellularLocation>
        <location evidence="1 10">Cell inner membrane</location>
    </subcellularLocation>
</comment>
<organism evidence="14 15">
    <name type="scientific">Thiohalorhabdus methylotrophus</name>
    <dbReference type="NCBI Taxonomy" id="3242694"/>
    <lineage>
        <taxon>Bacteria</taxon>
        <taxon>Pseudomonadati</taxon>
        <taxon>Pseudomonadota</taxon>
        <taxon>Gammaproteobacteria</taxon>
        <taxon>Thiohalorhabdales</taxon>
        <taxon>Thiohalorhabdaceae</taxon>
        <taxon>Thiohalorhabdus</taxon>
    </lineage>
</organism>
<keyword evidence="15" id="KW-1185">Reference proteome</keyword>
<dbReference type="SUPFAM" id="SSF158544">
    <property type="entry name" value="GspK insert domain-like"/>
    <property type="match status" value="1"/>
</dbReference>
<dbReference type="InterPro" id="IPR045584">
    <property type="entry name" value="Pilin-like"/>
</dbReference>
<feature type="transmembrane region" description="Helical" evidence="11">
    <location>
        <begin position="12"/>
        <end position="31"/>
    </location>
</feature>
<evidence type="ECO:0000256" key="3">
    <source>
        <dbReference type="ARBA" id="ARBA00022448"/>
    </source>
</evidence>
<evidence type="ECO:0000259" key="13">
    <source>
        <dbReference type="Pfam" id="PF21687"/>
    </source>
</evidence>
<evidence type="ECO:0000256" key="2">
    <source>
        <dbReference type="ARBA" id="ARBA00007246"/>
    </source>
</evidence>
<dbReference type="Pfam" id="PF03934">
    <property type="entry name" value="T2SSK"/>
    <property type="match status" value="1"/>
</dbReference>
<evidence type="ECO:0000259" key="12">
    <source>
        <dbReference type="Pfam" id="PF03934"/>
    </source>
</evidence>
<keyword evidence="6 11" id="KW-0812">Transmembrane</keyword>
<evidence type="ECO:0000256" key="4">
    <source>
        <dbReference type="ARBA" id="ARBA00022475"/>
    </source>
</evidence>
<dbReference type="Proteomes" id="UP001575181">
    <property type="component" value="Unassembled WGS sequence"/>
</dbReference>
<evidence type="ECO:0000256" key="6">
    <source>
        <dbReference type="ARBA" id="ARBA00022692"/>
    </source>
</evidence>
<feature type="domain" description="T2SS protein K second SAM-like" evidence="12">
    <location>
        <begin position="208"/>
        <end position="271"/>
    </location>
</feature>
<accession>A0ABV4TZM5</accession>
<evidence type="ECO:0000256" key="8">
    <source>
        <dbReference type="ARBA" id="ARBA00022989"/>
    </source>
</evidence>
<name>A0ABV4TZM5_9GAMM</name>
<keyword evidence="3 10" id="KW-0813">Transport</keyword>
<dbReference type="InterPro" id="IPR038072">
    <property type="entry name" value="GspK_central_sf"/>
</dbReference>
<comment type="caution">
    <text evidence="14">The sequence shown here is derived from an EMBL/GenBank/DDBJ whole genome shotgun (WGS) entry which is preliminary data.</text>
</comment>
<dbReference type="NCBIfam" id="NF037980">
    <property type="entry name" value="T2SS_GspK"/>
    <property type="match status" value="1"/>
</dbReference>
<protein>
    <recommendedName>
        <fullName evidence="10">Type II secretion system protein K</fullName>
    </recommendedName>
</protein>
<evidence type="ECO:0000256" key="11">
    <source>
        <dbReference type="SAM" id="Phobius"/>
    </source>
</evidence>
<dbReference type="InterPro" id="IPR049031">
    <property type="entry name" value="T2SSK_SAM-like_1st"/>
</dbReference>
<keyword evidence="5 10" id="KW-0997">Cell inner membrane</keyword>
<evidence type="ECO:0000256" key="7">
    <source>
        <dbReference type="ARBA" id="ARBA00022927"/>
    </source>
</evidence>
<sequence>MSAPRDERGVALITVLLVVTVLTAIVARLSLSNEVWVRQVEGAAALAQADQVSRAAQQWVGLLLERDRNSFDGRTDLWARPIPPLPVGWGKLNGRVEDRQARFNLNNLVTGDGEVDPTAVERFQRLLRILGLNPAIADAAVDWIDPDQQPHGSGGAEDGLYQGRRPPYLAANRPFGDPAEVRLLRGVDSEAWRKLKPHIAALPEATGINLNTATPEVLAAAIPAWGSPNMALVKAEKWAERTNKQPFTDVQSFAAQALGRGGGQAPSGLTVQTNYFLVHTRANFGSVSRGLATLYHRTGGKARIVRHSTEIR</sequence>
<dbReference type="PIRSF" id="PIRSF002786">
    <property type="entry name" value="XcpX"/>
    <property type="match status" value="1"/>
</dbReference>
<evidence type="ECO:0000256" key="1">
    <source>
        <dbReference type="ARBA" id="ARBA00004533"/>
    </source>
</evidence>
<dbReference type="EMBL" id="JBGUAW010000010">
    <property type="protein sequence ID" value="MFA9462054.1"/>
    <property type="molecule type" value="Genomic_DNA"/>
</dbReference>
<gene>
    <name evidence="14" type="primary">gspK</name>
    <name evidence="14" type="ORF">ACERLL_14620</name>
</gene>
<evidence type="ECO:0000313" key="14">
    <source>
        <dbReference type="EMBL" id="MFA9462054.1"/>
    </source>
</evidence>